<keyword evidence="1" id="KW-0472">Membrane</keyword>
<dbReference type="AlphaFoldDB" id="A0A9K3ISX9"/>
<evidence type="ECO:0000256" key="1">
    <source>
        <dbReference type="SAM" id="Phobius"/>
    </source>
</evidence>
<keyword evidence="1" id="KW-1133">Transmembrane helix</keyword>
<organism evidence="2 3">
    <name type="scientific">Helianthus annuus</name>
    <name type="common">Common sunflower</name>
    <dbReference type="NCBI Taxonomy" id="4232"/>
    <lineage>
        <taxon>Eukaryota</taxon>
        <taxon>Viridiplantae</taxon>
        <taxon>Streptophyta</taxon>
        <taxon>Embryophyta</taxon>
        <taxon>Tracheophyta</taxon>
        <taxon>Spermatophyta</taxon>
        <taxon>Magnoliopsida</taxon>
        <taxon>eudicotyledons</taxon>
        <taxon>Gunneridae</taxon>
        <taxon>Pentapetalae</taxon>
        <taxon>asterids</taxon>
        <taxon>campanulids</taxon>
        <taxon>Asterales</taxon>
        <taxon>Asteraceae</taxon>
        <taxon>Asteroideae</taxon>
        <taxon>Heliantheae alliance</taxon>
        <taxon>Heliantheae</taxon>
        <taxon>Helianthus</taxon>
    </lineage>
</organism>
<name>A0A9K3ISX9_HELAN</name>
<dbReference type="EMBL" id="MNCJ02000321">
    <property type="protein sequence ID" value="KAF5802139.1"/>
    <property type="molecule type" value="Genomic_DNA"/>
</dbReference>
<keyword evidence="3" id="KW-1185">Reference proteome</keyword>
<comment type="caution">
    <text evidence="2">The sequence shown here is derived from an EMBL/GenBank/DDBJ whole genome shotgun (WGS) entry which is preliminary data.</text>
</comment>
<sequence>MCASYQIIPSTKFHTYIPSKTYLSRLVYYHNVISAFYAFSSITCIQFHLLIPHIHFIKHLVCIPPSKHHVQVFHVLLPAFLLSFINTTKHQLIPYHNQHA</sequence>
<dbReference type="Proteomes" id="UP000215914">
    <property type="component" value="Unassembled WGS sequence"/>
</dbReference>
<evidence type="ECO:0000313" key="3">
    <source>
        <dbReference type="Proteomes" id="UP000215914"/>
    </source>
</evidence>
<feature type="transmembrane region" description="Helical" evidence="1">
    <location>
        <begin position="28"/>
        <end position="51"/>
    </location>
</feature>
<accession>A0A9K3ISX9</accession>
<gene>
    <name evidence="2" type="ORF">HanXRQr2_Chr06g0256101</name>
</gene>
<protein>
    <submittedName>
        <fullName evidence="2">Uncharacterized protein</fullName>
    </submittedName>
</protein>
<keyword evidence="1" id="KW-0812">Transmembrane</keyword>
<reference evidence="2" key="2">
    <citation type="submission" date="2020-06" db="EMBL/GenBank/DDBJ databases">
        <title>Helianthus annuus Genome sequencing and assembly Release 2.</title>
        <authorList>
            <person name="Gouzy J."/>
            <person name="Langlade N."/>
            <person name="Munos S."/>
        </authorList>
    </citation>
    <scope>NUCLEOTIDE SEQUENCE</scope>
    <source>
        <tissue evidence="2">Leaves</tissue>
    </source>
</reference>
<evidence type="ECO:0000313" key="2">
    <source>
        <dbReference type="EMBL" id="KAF5802139.1"/>
    </source>
</evidence>
<dbReference type="Gramene" id="mRNA:HanXRQr2_Chr06g0256101">
    <property type="protein sequence ID" value="CDS:HanXRQr2_Chr06g0256101.1"/>
    <property type="gene ID" value="HanXRQr2_Chr06g0256101"/>
</dbReference>
<reference evidence="2" key="1">
    <citation type="journal article" date="2017" name="Nature">
        <title>The sunflower genome provides insights into oil metabolism, flowering and Asterid evolution.</title>
        <authorList>
            <person name="Badouin H."/>
            <person name="Gouzy J."/>
            <person name="Grassa C.J."/>
            <person name="Murat F."/>
            <person name="Staton S.E."/>
            <person name="Cottret L."/>
            <person name="Lelandais-Briere C."/>
            <person name="Owens G.L."/>
            <person name="Carrere S."/>
            <person name="Mayjonade B."/>
            <person name="Legrand L."/>
            <person name="Gill N."/>
            <person name="Kane N.C."/>
            <person name="Bowers J.E."/>
            <person name="Hubner S."/>
            <person name="Bellec A."/>
            <person name="Berard A."/>
            <person name="Berges H."/>
            <person name="Blanchet N."/>
            <person name="Boniface M.C."/>
            <person name="Brunel D."/>
            <person name="Catrice O."/>
            <person name="Chaidir N."/>
            <person name="Claudel C."/>
            <person name="Donnadieu C."/>
            <person name="Faraut T."/>
            <person name="Fievet G."/>
            <person name="Helmstetter N."/>
            <person name="King M."/>
            <person name="Knapp S.J."/>
            <person name="Lai Z."/>
            <person name="Le Paslier M.C."/>
            <person name="Lippi Y."/>
            <person name="Lorenzon L."/>
            <person name="Mandel J.R."/>
            <person name="Marage G."/>
            <person name="Marchand G."/>
            <person name="Marquand E."/>
            <person name="Bret-Mestries E."/>
            <person name="Morien E."/>
            <person name="Nambeesan S."/>
            <person name="Nguyen T."/>
            <person name="Pegot-Espagnet P."/>
            <person name="Pouilly N."/>
            <person name="Raftis F."/>
            <person name="Sallet E."/>
            <person name="Schiex T."/>
            <person name="Thomas J."/>
            <person name="Vandecasteele C."/>
            <person name="Vares D."/>
            <person name="Vear F."/>
            <person name="Vautrin S."/>
            <person name="Crespi M."/>
            <person name="Mangin B."/>
            <person name="Burke J.M."/>
            <person name="Salse J."/>
            <person name="Munos S."/>
            <person name="Vincourt P."/>
            <person name="Rieseberg L.H."/>
            <person name="Langlade N.B."/>
        </authorList>
    </citation>
    <scope>NUCLEOTIDE SEQUENCE</scope>
    <source>
        <tissue evidence="2">Leaves</tissue>
    </source>
</reference>
<proteinExistence type="predicted"/>